<dbReference type="NCBIfam" id="TIGR04183">
    <property type="entry name" value="Por_Secre_tail"/>
    <property type="match status" value="1"/>
</dbReference>
<name>A0A6S6RVM1_9BACT</name>
<sequence length="424" mass="45988">MQHLFTSVVLLLTLVVGASGQTTKRAFFIGNSYTYFNNMPAMINSLANANGDTLIHASSTPGGAQLVHQVSSAATLNGIRQGNWDFVVIQEQSQKPSFRPAQVAADVLPYAAQLNDSIVANNACAETVFFMTWGRKNGDQSNCANYTPLCTYAGMQARLRSSYLLMANQNQGICSPVGAAWQVVRDSFPLIELYNADQSHPSYAGSYLAACTFYASLFKKSPVGLSFHGNLSAADAQALQNIAAMVVLDSLPNWSIGAYDAQADFTASVHLAVATFTNNSSYSSQYLWDFGDASPSSTLENPQHTYSSPGTYTTTLIASDSCGNSDTTTQNVVVTTVTEIENLTKSTAELAIYPNPAKNYVTIDYNKAINHIRIVNTLGKEIFSQKNMNIGKNVIHLRTYTRGVYYVQLKLNSGQSISKKLVLQ</sequence>
<dbReference type="SMART" id="SM00089">
    <property type="entry name" value="PKD"/>
    <property type="match status" value="1"/>
</dbReference>
<dbReference type="InterPro" id="IPR026444">
    <property type="entry name" value="Secre_tail"/>
</dbReference>
<accession>A0A6S6RVM1</accession>
<evidence type="ECO:0000259" key="1">
    <source>
        <dbReference type="PROSITE" id="PS50093"/>
    </source>
</evidence>
<dbReference type="InterPro" id="IPR013783">
    <property type="entry name" value="Ig-like_fold"/>
</dbReference>
<dbReference type="Pfam" id="PF18962">
    <property type="entry name" value="Por_Secre_tail"/>
    <property type="match status" value="1"/>
</dbReference>
<dbReference type="GO" id="GO:0016788">
    <property type="term" value="F:hydrolase activity, acting on ester bonds"/>
    <property type="evidence" value="ECO:0007669"/>
    <property type="project" value="UniProtKB-ARBA"/>
</dbReference>
<dbReference type="CDD" id="cd00146">
    <property type="entry name" value="PKD"/>
    <property type="match status" value="1"/>
</dbReference>
<feature type="domain" description="PKD" evidence="1">
    <location>
        <begin position="266"/>
        <end position="335"/>
    </location>
</feature>
<dbReference type="AlphaFoldDB" id="A0A6S6RVM1"/>
<dbReference type="SUPFAM" id="SSF49299">
    <property type="entry name" value="PKD domain"/>
    <property type="match status" value="1"/>
</dbReference>
<dbReference type="InterPro" id="IPR022409">
    <property type="entry name" value="PKD/Chitinase_dom"/>
</dbReference>
<dbReference type="Pfam" id="PF18911">
    <property type="entry name" value="PKD_4"/>
    <property type="match status" value="1"/>
</dbReference>
<organism evidence="2">
    <name type="scientific">uncultured Aureispira sp</name>
    <dbReference type="NCBI Taxonomy" id="1331704"/>
    <lineage>
        <taxon>Bacteria</taxon>
        <taxon>Pseudomonadati</taxon>
        <taxon>Bacteroidota</taxon>
        <taxon>Saprospiria</taxon>
        <taxon>Saprospirales</taxon>
        <taxon>Saprospiraceae</taxon>
        <taxon>Aureispira</taxon>
        <taxon>environmental samples</taxon>
    </lineage>
</organism>
<proteinExistence type="predicted"/>
<dbReference type="EMBL" id="CACVAQ010000023">
    <property type="protein sequence ID" value="CAA6799188.1"/>
    <property type="molecule type" value="Genomic_DNA"/>
</dbReference>
<dbReference type="Gene3D" id="3.40.50.1110">
    <property type="entry name" value="SGNH hydrolase"/>
    <property type="match status" value="1"/>
</dbReference>
<reference evidence="2" key="1">
    <citation type="submission" date="2020-01" db="EMBL/GenBank/DDBJ databases">
        <authorList>
            <person name="Meier V. D."/>
            <person name="Meier V D."/>
        </authorList>
    </citation>
    <scope>NUCLEOTIDE SEQUENCE</scope>
    <source>
        <strain evidence="2">HLG_WM_MAG_10</strain>
    </source>
</reference>
<dbReference type="PROSITE" id="PS50093">
    <property type="entry name" value="PKD"/>
    <property type="match status" value="1"/>
</dbReference>
<dbReference type="InterPro" id="IPR000601">
    <property type="entry name" value="PKD_dom"/>
</dbReference>
<evidence type="ECO:0000313" key="2">
    <source>
        <dbReference type="EMBL" id="CAA6799188.1"/>
    </source>
</evidence>
<dbReference type="Gene3D" id="2.60.40.10">
    <property type="entry name" value="Immunoglobulins"/>
    <property type="match status" value="1"/>
</dbReference>
<gene>
    <name evidence="2" type="ORF">HELGO_WM28965</name>
</gene>
<dbReference type="InterPro" id="IPR036514">
    <property type="entry name" value="SGNH_hydro_sf"/>
</dbReference>
<dbReference type="InterPro" id="IPR035986">
    <property type="entry name" value="PKD_dom_sf"/>
</dbReference>
<protein>
    <submittedName>
        <fullName evidence="2">Secreted protein (Por secretion system target)</fullName>
    </submittedName>
</protein>